<dbReference type="Proteomes" id="UP000033428">
    <property type="component" value="Unassembled WGS sequence"/>
</dbReference>
<dbReference type="EMBL" id="JYNY01000403">
    <property type="protein sequence ID" value="KJJ84101.1"/>
    <property type="molecule type" value="Genomic_DNA"/>
</dbReference>
<dbReference type="Pfam" id="PF13487">
    <property type="entry name" value="HD_5"/>
    <property type="match status" value="1"/>
</dbReference>
<dbReference type="InterPro" id="IPR031322">
    <property type="entry name" value="Shikimate/glucono_kinase"/>
</dbReference>
<feature type="binding site" evidence="1">
    <location>
        <position position="79"/>
    </location>
    <ligand>
        <name>substrate</name>
    </ligand>
</feature>
<feature type="binding site" evidence="1">
    <location>
        <position position="15"/>
    </location>
    <ligand>
        <name>Mg(2+)</name>
        <dbReference type="ChEBI" id="CHEBI:18420"/>
    </ligand>
</feature>
<proteinExistence type="inferred from homology"/>
<feature type="binding site" evidence="1">
    <location>
        <position position="117"/>
    </location>
    <ligand>
        <name>ATP</name>
        <dbReference type="ChEBI" id="CHEBI:30616"/>
    </ligand>
</feature>
<protein>
    <recommendedName>
        <fullName evidence="1">Shikimate kinase</fullName>
        <shortName evidence="1">SK</shortName>
        <ecNumber evidence="1">2.7.1.71</ecNumber>
    </recommendedName>
</protein>
<keyword evidence="1" id="KW-0547">Nucleotide-binding</keyword>
<dbReference type="Gene3D" id="3.40.50.300">
    <property type="entry name" value="P-loop containing nucleotide triphosphate hydrolases"/>
    <property type="match status" value="1"/>
</dbReference>
<comment type="caution">
    <text evidence="3">The sequence shown here is derived from an EMBL/GenBank/DDBJ whole genome shotgun (WGS) entry which is preliminary data.</text>
</comment>
<keyword evidence="1" id="KW-0028">Amino-acid biosynthesis</keyword>
<keyword evidence="4" id="KW-1185">Reference proteome</keyword>
<reference evidence="3 4" key="1">
    <citation type="submission" date="2015-02" db="EMBL/GenBank/DDBJ databases">
        <title>Single-cell genomics of uncultivated deep-branching MTB reveals a conserved set of magnetosome genes.</title>
        <authorList>
            <person name="Kolinko S."/>
            <person name="Richter M."/>
            <person name="Glockner F.O."/>
            <person name="Brachmann A."/>
            <person name="Schuler D."/>
        </authorList>
    </citation>
    <scope>NUCLEOTIDE SEQUENCE [LARGE SCALE GENOMIC DNA]</scope>
    <source>
        <strain evidence="3">SKK-01</strain>
    </source>
</reference>
<dbReference type="PANTHER" id="PTHR43155:SF2">
    <property type="entry name" value="CYCLIC DI-GMP PHOSPHODIESTERASE PA4108"/>
    <property type="match status" value="1"/>
</dbReference>
<keyword evidence="1" id="KW-0479">Metal-binding</keyword>
<name>A0A0F0CRG2_9BACT</name>
<dbReference type="CDD" id="cd00464">
    <property type="entry name" value="SK"/>
    <property type="match status" value="1"/>
</dbReference>
<evidence type="ECO:0000313" key="4">
    <source>
        <dbReference type="Proteomes" id="UP000033428"/>
    </source>
</evidence>
<comment type="similarity">
    <text evidence="1">Belongs to the shikimate kinase family.</text>
</comment>
<feature type="domain" description="HD-GYP" evidence="2">
    <location>
        <begin position="304"/>
        <end position="493"/>
    </location>
</feature>
<dbReference type="CDD" id="cd00077">
    <property type="entry name" value="HDc"/>
    <property type="match status" value="1"/>
</dbReference>
<dbReference type="AlphaFoldDB" id="A0A0F0CRG2"/>
<sequence>MKNIILIGFMGTGKTVISKSLAKEFNAAYVSTDSLIEKQEGMAIKDIFSLKGESYFRQIEKCVIKEVCAKSGQIIDTGGGAIIDPENFGVLKENGIIICLWATPEVILKRTQGSKNRPLLNVENPLSRIIDILEKRREHYEKADFHIDTTSGDITDIVARILKLLDSIFPRRMNDEKGVKLWSSLLTRLLRSSDAPVMIINLSGKVLFANDSAKNIFCGGIDHCLRRYWWNLIDSEDKGATIENNFKKIILLKMPFKMDLISRCNNKEEIVHWFFTPINKRNKIFMLAVRRSNEDKTKKIIDTFSDVNGEILDILFSSSHNSEPDTARHSLRVMALAVALAKKIKMSDEKIETLKMSALFHDIGKLVVAQDILFKDGELNEVEKVEMKQHPAWSADMIRPVSFLASILPVVASHHENYDGTGYPNGMKGQDIPDGARIISIVDMYDALTTDRPYRKARDKKSAIEIMKEARGIKLDPELTDIFLEMLISNEIE</sequence>
<dbReference type="HAMAP" id="MF_00109">
    <property type="entry name" value="Shikimate_kinase"/>
    <property type="match status" value="1"/>
</dbReference>
<organism evidence="3 4">
    <name type="scientific">Candidatus Omnitrophus magneticus</name>
    <dbReference type="NCBI Taxonomy" id="1609969"/>
    <lineage>
        <taxon>Bacteria</taxon>
        <taxon>Pseudomonadati</taxon>
        <taxon>Candidatus Omnitrophota</taxon>
        <taxon>Candidatus Omnitrophus</taxon>
    </lineage>
</organism>
<keyword evidence="1" id="KW-0418">Kinase</keyword>
<keyword evidence="3" id="KW-0378">Hydrolase</keyword>
<dbReference type="GO" id="GO:0005737">
    <property type="term" value="C:cytoplasm"/>
    <property type="evidence" value="ECO:0007669"/>
    <property type="project" value="UniProtKB-SubCell"/>
</dbReference>
<dbReference type="GO" id="GO:0009423">
    <property type="term" value="P:chorismate biosynthetic process"/>
    <property type="evidence" value="ECO:0007669"/>
    <property type="project" value="UniProtKB-UniRule"/>
</dbReference>
<dbReference type="GO" id="GO:0004765">
    <property type="term" value="F:shikimate kinase activity"/>
    <property type="evidence" value="ECO:0007669"/>
    <property type="project" value="UniProtKB-UniRule"/>
</dbReference>
<dbReference type="InterPro" id="IPR037522">
    <property type="entry name" value="HD_GYP_dom"/>
</dbReference>
<feature type="binding site" evidence="1">
    <location>
        <begin position="11"/>
        <end position="16"/>
    </location>
    <ligand>
        <name>ATP</name>
        <dbReference type="ChEBI" id="CHEBI:30616"/>
    </ligand>
</feature>
<evidence type="ECO:0000313" key="3">
    <source>
        <dbReference type="EMBL" id="KJJ84101.1"/>
    </source>
</evidence>
<comment type="subcellular location">
    <subcellularLocation>
        <location evidence="1">Cytoplasm</location>
    </subcellularLocation>
</comment>
<keyword evidence="1" id="KW-0057">Aromatic amino acid biosynthesis</keyword>
<dbReference type="Gene3D" id="1.10.3210.10">
    <property type="entry name" value="Hypothetical protein af1432"/>
    <property type="match status" value="1"/>
</dbReference>
<dbReference type="GO" id="GO:0016787">
    <property type="term" value="F:hydrolase activity"/>
    <property type="evidence" value="ECO:0007669"/>
    <property type="project" value="UniProtKB-KW"/>
</dbReference>
<dbReference type="InterPro" id="IPR027417">
    <property type="entry name" value="P-loop_NTPase"/>
</dbReference>
<dbReference type="PRINTS" id="PR01100">
    <property type="entry name" value="SHIKIMTKNASE"/>
</dbReference>
<comment type="pathway">
    <text evidence="1">Metabolic intermediate biosynthesis; chorismate biosynthesis; chorismate from D-erythrose 4-phosphate and phosphoenolpyruvate: step 5/7.</text>
</comment>
<dbReference type="SMART" id="SM00471">
    <property type="entry name" value="HDc"/>
    <property type="match status" value="1"/>
</dbReference>
<feature type="binding site" evidence="1">
    <location>
        <position position="33"/>
    </location>
    <ligand>
        <name>substrate</name>
    </ligand>
</feature>
<dbReference type="GO" id="GO:0009073">
    <property type="term" value="P:aromatic amino acid family biosynthetic process"/>
    <property type="evidence" value="ECO:0007669"/>
    <property type="project" value="UniProtKB-KW"/>
</dbReference>
<dbReference type="GO" id="GO:0005524">
    <property type="term" value="F:ATP binding"/>
    <property type="evidence" value="ECO:0007669"/>
    <property type="project" value="UniProtKB-UniRule"/>
</dbReference>
<comment type="subunit">
    <text evidence="1">Monomer.</text>
</comment>
<evidence type="ECO:0000259" key="2">
    <source>
        <dbReference type="PROSITE" id="PS51832"/>
    </source>
</evidence>
<comment type="catalytic activity">
    <reaction evidence="1">
        <text>shikimate + ATP = 3-phosphoshikimate + ADP + H(+)</text>
        <dbReference type="Rhea" id="RHEA:13121"/>
        <dbReference type="ChEBI" id="CHEBI:15378"/>
        <dbReference type="ChEBI" id="CHEBI:30616"/>
        <dbReference type="ChEBI" id="CHEBI:36208"/>
        <dbReference type="ChEBI" id="CHEBI:145989"/>
        <dbReference type="ChEBI" id="CHEBI:456216"/>
        <dbReference type="EC" id="2.7.1.71"/>
    </reaction>
</comment>
<accession>A0A0F0CRG2</accession>
<comment type="cofactor">
    <cofactor evidence="1">
        <name>Mg(2+)</name>
        <dbReference type="ChEBI" id="CHEBI:18420"/>
    </cofactor>
    <text evidence="1">Binds 1 Mg(2+) ion per subunit.</text>
</comment>
<dbReference type="InterPro" id="IPR006675">
    <property type="entry name" value="HDIG_dom"/>
</dbReference>
<dbReference type="SMART" id="SM00091">
    <property type="entry name" value="PAS"/>
    <property type="match status" value="1"/>
</dbReference>
<dbReference type="InterPro" id="IPR000623">
    <property type="entry name" value="Shikimate_kinase/TSH1"/>
</dbReference>
<feature type="binding site" evidence="1">
    <location>
        <position position="57"/>
    </location>
    <ligand>
        <name>substrate</name>
    </ligand>
</feature>
<dbReference type="SUPFAM" id="SSF52540">
    <property type="entry name" value="P-loop containing nucleoside triphosphate hydrolases"/>
    <property type="match status" value="1"/>
</dbReference>
<feature type="binding site" evidence="1">
    <location>
        <position position="136"/>
    </location>
    <ligand>
        <name>substrate</name>
    </ligand>
</feature>
<evidence type="ECO:0000256" key="1">
    <source>
        <dbReference type="HAMAP-Rule" id="MF_00109"/>
    </source>
</evidence>
<dbReference type="PATRIC" id="fig|1609969.3.peg.2148"/>
<gene>
    <name evidence="1" type="primary">aroK</name>
    <name evidence="3" type="ORF">OMAG_002018</name>
</gene>
<dbReference type="Pfam" id="PF01202">
    <property type="entry name" value="SKI"/>
    <property type="match status" value="1"/>
</dbReference>
<dbReference type="EC" id="2.7.1.71" evidence="1"/>
<dbReference type="GO" id="GO:0008652">
    <property type="term" value="P:amino acid biosynthetic process"/>
    <property type="evidence" value="ECO:0007669"/>
    <property type="project" value="UniProtKB-KW"/>
</dbReference>
<dbReference type="InterPro" id="IPR000014">
    <property type="entry name" value="PAS"/>
</dbReference>
<dbReference type="GO" id="GO:0000287">
    <property type="term" value="F:magnesium ion binding"/>
    <property type="evidence" value="ECO:0007669"/>
    <property type="project" value="UniProtKB-UniRule"/>
</dbReference>
<dbReference type="SUPFAM" id="SSF109604">
    <property type="entry name" value="HD-domain/PDEase-like"/>
    <property type="match status" value="1"/>
</dbReference>
<dbReference type="InterPro" id="IPR035965">
    <property type="entry name" value="PAS-like_dom_sf"/>
</dbReference>
<dbReference type="InterPro" id="IPR003607">
    <property type="entry name" value="HD/PDEase_dom"/>
</dbReference>
<keyword evidence="1" id="KW-0963">Cytoplasm</keyword>
<dbReference type="UniPathway" id="UPA00053">
    <property type="reaction ID" value="UER00088"/>
</dbReference>
<comment type="caution">
    <text evidence="1">Lacks conserved residue(s) required for the propagation of feature annotation.</text>
</comment>
<dbReference type="PROSITE" id="PS51832">
    <property type="entry name" value="HD_GYP"/>
    <property type="match status" value="1"/>
</dbReference>
<keyword evidence="1" id="KW-0460">Magnesium</keyword>
<dbReference type="NCBIfam" id="TIGR00277">
    <property type="entry name" value="HDIG"/>
    <property type="match status" value="1"/>
</dbReference>
<comment type="function">
    <text evidence="1">Catalyzes the specific phosphorylation of the 3-hydroxyl group of shikimic acid using ATP as a cosubstrate.</text>
</comment>
<dbReference type="SUPFAM" id="SSF55785">
    <property type="entry name" value="PYP-like sensor domain (PAS domain)"/>
    <property type="match status" value="1"/>
</dbReference>
<keyword evidence="1" id="KW-0067">ATP-binding</keyword>
<keyword evidence="1" id="KW-0808">Transferase</keyword>
<dbReference type="PANTHER" id="PTHR43155">
    <property type="entry name" value="CYCLIC DI-GMP PHOSPHODIESTERASE PA4108-RELATED"/>
    <property type="match status" value="1"/>
</dbReference>